<evidence type="ECO:0000256" key="4">
    <source>
        <dbReference type="ARBA" id="ARBA00048574"/>
    </source>
</evidence>
<evidence type="ECO:0000256" key="1">
    <source>
        <dbReference type="ARBA" id="ARBA00012524"/>
    </source>
</evidence>
<keyword evidence="2" id="KW-0808">Transferase</keyword>
<dbReference type="Proteomes" id="UP001207654">
    <property type="component" value="Unassembled WGS sequence"/>
</dbReference>
<evidence type="ECO:0000313" key="6">
    <source>
        <dbReference type="Proteomes" id="UP001207654"/>
    </source>
</evidence>
<protein>
    <recommendedName>
        <fullName evidence="1">citrate lyase holo-[acyl-carrier protein] synthase</fullName>
        <ecNumber evidence="1">2.7.7.61</ecNumber>
    </recommendedName>
</protein>
<evidence type="ECO:0000256" key="2">
    <source>
        <dbReference type="ARBA" id="ARBA00022679"/>
    </source>
</evidence>
<gene>
    <name evidence="5" type="ORF">OV287_10325</name>
</gene>
<keyword evidence="6" id="KW-1185">Reference proteome</keyword>
<organism evidence="5 6">
    <name type="scientific">Archangium lansingense</name>
    <dbReference type="NCBI Taxonomy" id="2995310"/>
    <lineage>
        <taxon>Bacteria</taxon>
        <taxon>Pseudomonadati</taxon>
        <taxon>Myxococcota</taxon>
        <taxon>Myxococcia</taxon>
        <taxon>Myxococcales</taxon>
        <taxon>Cystobacterineae</taxon>
        <taxon>Archangiaceae</taxon>
        <taxon>Archangium</taxon>
    </lineage>
</organism>
<name>A0ABT4A0L6_9BACT</name>
<dbReference type="EC" id="2.7.7.61" evidence="1"/>
<dbReference type="EMBL" id="JAPNKA010000001">
    <property type="protein sequence ID" value="MCY1074886.1"/>
    <property type="molecule type" value="Genomic_DNA"/>
</dbReference>
<evidence type="ECO:0000256" key="3">
    <source>
        <dbReference type="ARBA" id="ARBA00022695"/>
    </source>
</evidence>
<keyword evidence="5" id="KW-0456">Lyase</keyword>
<evidence type="ECO:0000313" key="5">
    <source>
        <dbReference type="EMBL" id="MCY1074886.1"/>
    </source>
</evidence>
<proteinExistence type="predicted"/>
<dbReference type="RefSeq" id="WP_267533841.1">
    <property type="nucleotide sequence ID" value="NZ_JAPNKA010000001.1"/>
</dbReference>
<keyword evidence="3" id="KW-0548">Nucleotidyltransferase</keyword>
<accession>A0ABT4A0L6</accession>
<dbReference type="GO" id="GO:0016829">
    <property type="term" value="F:lyase activity"/>
    <property type="evidence" value="ECO:0007669"/>
    <property type="project" value="UniProtKB-KW"/>
</dbReference>
<reference evidence="5 6" key="1">
    <citation type="submission" date="2022-11" db="EMBL/GenBank/DDBJ databases">
        <title>Minimal conservation of predation-associated metabolite biosynthetic gene clusters underscores biosynthetic potential of Myxococcota including descriptions for ten novel species: Archangium lansinium sp. nov., Myxococcus landrumus sp. nov., Nannocystis bai.</title>
        <authorList>
            <person name="Ahearne A."/>
            <person name="Stevens C."/>
            <person name="Phillips K."/>
        </authorList>
    </citation>
    <scope>NUCLEOTIDE SEQUENCE [LARGE SCALE GENOMIC DNA]</scope>
    <source>
        <strain evidence="5 6">MIWBW</strain>
    </source>
</reference>
<comment type="caution">
    <text evidence="5">The sequence shown here is derived from an EMBL/GenBank/DDBJ whole genome shotgun (WGS) entry which is preliminary data.</text>
</comment>
<comment type="catalytic activity">
    <reaction evidence="4">
        <text>apo-[citrate lyase ACP] + 2'-(5''-triphospho-alpha-D-ribosyl)-3'-dephospho-CoA = holo-[citrate lyase ACP] + diphosphate</text>
        <dbReference type="Rhea" id="RHEA:16333"/>
        <dbReference type="Rhea" id="RHEA-COMP:10157"/>
        <dbReference type="Rhea" id="RHEA-COMP:10158"/>
        <dbReference type="ChEBI" id="CHEBI:29999"/>
        <dbReference type="ChEBI" id="CHEBI:33019"/>
        <dbReference type="ChEBI" id="CHEBI:61378"/>
        <dbReference type="ChEBI" id="CHEBI:82683"/>
        <dbReference type="EC" id="2.7.7.61"/>
    </reaction>
</comment>
<dbReference type="Pfam" id="PF03802">
    <property type="entry name" value="CitX"/>
    <property type="match status" value="1"/>
</dbReference>
<dbReference type="InterPro" id="IPR005551">
    <property type="entry name" value="CitX"/>
</dbReference>
<sequence length="146" mass="15874">MSTALVKRASVRAEEARVLDAREQRNKVRQELARSMSGRSLIELALDVPRSAASNEDGQHHFLAGLQRLEQELGVAPAEMFEDAAGYYGLFVTELPALLARRRASRIEGETAWDRQLGIECYGLAGGNLGTTGKVPREAVGGPAIR</sequence>